<dbReference type="KEGG" id="nta:107794069"/>
<reference evidence="3" key="1">
    <citation type="submission" date="2025-08" db="UniProtKB">
        <authorList>
            <consortium name="RefSeq"/>
        </authorList>
    </citation>
    <scope>IDENTIFICATION</scope>
</reference>
<accession>A0A1S4A5S9</accession>
<dbReference type="GO" id="GO:0016887">
    <property type="term" value="F:ATP hydrolysis activity"/>
    <property type="evidence" value="ECO:0007669"/>
    <property type="project" value="InterPro"/>
</dbReference>
<sequence>MEDRVREVLRLAVGNLSVLLCDRVRLVAFAKLWQQCSSRSHGVYRERVEYFCGSVSFIHRERDGSPVFAKEEASADYKVIVFKDEIDEYVILHLGEYKGKGFHDVSEDEFELENSFNKLAQRWKNILAEDNIDIKINHVLVDTLYVIVTSTYGLTAYLERLLQSQAILDLGKQTYMLNKRVLKINHKHSIIKELRSRVVKDPKDDNAKEIEKIMYGIASLTNGLKLTDLDSAAFHLYNLVQSTLKSCTTIITEEA</sequence>
<dbReference type="InterPro" id="IPR037196">
    <property type="entry name" value="HSP90_C"/>
</dbReference>
<dbReference type="Gene3D" id="1.20.120.790">
    <property type="entry name" value="Heat shock protein 90, C-terminal domain"/>
    <property type="match status" value="1"/>
</dbReference>
<protein>
    <submittedName>
        <fullName evidence="3">Endoplasmin homolog</fullName>
    </submittedName>
</protein>
<dbReference type="OrthoDB" id="1289836at2759"/>
<organism evidence="3">
    <name type="scientific">Nicotiana tabacum</name>
    <name type="common">Common tobacco</name>
    <dbReference type="NCBI Taxonomy" id="4097"/>
    <lineage>
        <taxon>Eukaryota</taxon>
        <taxon>Viridiplantae</taxon>
        <taxon>Streptophyta</taxon>
        <taxon>Embryophyta</taxon>
        <taxon>Tracheophyta</taxon>
        <taxon>Spermatophyta</taxon>
        <taxon>Magnoliopsida</taxon>
        <taxon>eudicotyledons</taxon>
        <taxon>Gunneridae</taxon>
        <taxon>Pentapetalae</taxon>
        <taxon>asterids</taxon>
        <taxon>lamiids</taxon>
        <taxon>Solanales</taxon>
        <taxon>Solanaceae</taxon>
        <taxon>Nicotianoideae</taxon>
        <taxon>Nicotianeae</taxon>
        <taxon>Nicotiana</taxon>
    </lineage>
</organism>
<comment type="similarity">
    <text evidence="1">Belongs to the heat shock protein 90 family.</text>
</comment>
<dbReference type="STRING" id="4097.A0A1S4A5S9"/>
<dbReference type="OMA" id="RVEYFCG"/>
<evidence type="ECO:0000256" key="1">
    <source>
        <dbReference type="ARBA" id="ARBA00008239"/>
    </source>
</evidence>
<dbReference type="AlphaFoldDB" id="A0A1S4A5S9"/>
<dbReference type="GO" id="GO:0051082">
    <property type="term" value="F:unfolded protein binding"/>
    <property type="evidence" value="ECO:0007669"/>
    <property type="project" value="InterPro"/>
</dbReference>
<dbReference type="SUPFAM" id="SSF110942">
    <property type="entry name" value="HSP90 C-terminal domain"/>
    <property type="match status" value="1"/>
</dbReference>
<evidence type="ECO:0000313" key="3">
    <source>
        <dbReference type="RefSeq" id="XP_016472007.1"/>
    </source>
</evidence>
<dbReference type="InterPro" id="IPR001404">
    <property type="entry name" value="Hsp90_fam"/>
</dbReference>
<dbReference type="Pfam" id="PF00183">
    <property type="entry name" value="HSP90"/>
    <property type="match status" value="1"/>
</dbReference>
<name>A0A1S4A5S9_TOBAC</name>
<evidence type="ECO:0000256" key="2">
    <source>
        <dbReference type="ARBA" id="ARBA00023186"/>
    </source>
</evidence>
<gene>
    <name evidence="3" type="primary">LOC107794069</name>
</gene>
<dbReference type="GO" id="GO:0005524">
    <property type="term" value="F:ATP binding"/>
    <property type="evidence" value="ECO:0007669"/>
    <property type="project" value="InterPro"/>
</dbReference>
<proteinExistence type="inferred from homology"/>
<dbReference type="RefSeq" id="XP_016472007.1">
    <property type="nucleotide sequence ID" value="XM_016616521.1"/>
</dbReference>
<dbReference type="GO" id="GO:0140662">
    <property type="term" value="F:ATP-dependent protein folding chaperone"/>
    <property type="evidence" value="ECO:0007669"/>
    <property type="project" value="InterPro"/>
</dbReference>
<dbReference type="Gene3D" id="3.40.50.11260">
    <property type="match status" value="1"/>
</dbReference>
<dbReference type="PANTHER" id="PTHR11528">
    <property type="entry name" value="HEAT SHOCK PROTEIN 90 FAMILY MEMBER"/>
    <property type="match status" value="1"/>
</dbReference>
<dbReference type="PaxDb" id="4097-A0A1S4A5S9"/>
<keyword evidence="2" id="KW-0143">Chaperone</keyword>